<accession>A0A371JME9</accession>
<dbReference type="NCBIfam" id="TIGR03954">
    <property type="entry name" value="integ_memb_HG"/>
    <property type="match status" value="1"/>
</dbReference>
<protein>
    <submittedName>
        <fullName evidence="8">DUF3817 domain-containing protein</fullName>
    </submittedName>
</protein>
<organism evidence="8 9">
    <name type="scientific">Flagellimonas nanhaiensis</name>
    <dbReference type="NCBI Taxonomy" id="2292706"/>
    <lineage>
        <taxon>Bacteria</taxon>
        <taxon>Pseudomonadati</taxon>
        <taxon>Bacteroidota</taxon>
        <taxon>Flavobacteriia</taxon>
        <taxon>Flavobacteriales</taxon>
        <taxon>Flavobacteriaceae</taxon>
        <taxon>Flagellimonas</taxon>
    </lineage>
</organism>
<feature type="domain" description="DUF3817" evidence="7">
    <location>
        <begin position="2"/>
        <end position="88"/>
    </location>
</feature>
<keyword evidence="4 6" id="KW-1133">Transmembrane helix</keyword>
<gene>
    <name evidence="8" type="ORF">DX873_15030</name>
</gene>
<keyword evidence="9" id="KW-1185">Reference proteome</keyword>
<evidence type="ECO:0000313" key="8">
    <source>
        <dbReference type="EMBL" id="RDY58324.1"/>
    </source>
</evidence>
<dbReference type="InterPro" id="IPR023845">
    <property type="entry name" value="DUF3817_TM"/>
</dbReference>
<evidence type="ECO:0000256" key="2">
    <source>
        <dbReference type="ARBA" id="ARBA00022475"/>
    </source>
</evidence>
<evidence type="ECO:0000256" key="1">
    <source>
        <dbReference type="ARBA" id="ARBA00004651"/>
    </source>
</evidence>
<dbReference type="PANTHER" id="PTHR40077">
    <property type="entry name" value="MEMBRANE PROTEIN-RELATED"/>
    <property type="match status" value="1"/>
</dbReference>
<evidence type="ECO:0000256" key="6">
    <source>
        <dbReference type="SAM" id="Phobius"/>
    </source>
</evidence>
<keyword evidence="2" id="KW-1003">Cell membrane</keyword>
<feature type="transmembrane region" description="Helical" evidence="6">
    <location>
        <begin position="68"/>
        <end position="84"/>
    </location>
</feature>
<comment type="caution">
    <text evidence="8">The sequence shown here is derived from an EMBL/GenBank/DDBJ whole genome shotgun (WGS) entry which is preliminary data.</text>
</comment>
<proteinExistence type="predicted"/>
<dbReference type="EMBL" id="QTJX01000004">
    <property type="protein sequence ID" value="RDY58324.1"/>
    <property type="molecule type" value="Genomic_DNA"/>
</dbReference>
<sequence length="99" mass="11425">MLKLFRYTAILEGISYLLLFGMTMPLKHWAGILEPNKIVGYAHGGLFILYVAIAAVFCWERKWNLKRFTMLFIASLLPFGTFYADTKYLKPLNQEALNS</sequence>
<evidence type="ECO:0000259" key="7">
    <source>
        <dbReference type="Pfam" id="PF12823"/>
    </source>
</evidence>
<reference evidence="8 9" key="1">
    <citation type="submission" date="2018-08" db="EMBL/GenBank/DDBJ databases">
        <title>Muricauda nanhaiensis sp. nov., isolated from seawater of the South China Sea.</title>
        <authorList>
            <person name="Dang Y."/>
        </authorList>
    </citation>
    <scope>NUCLEOTIDE SEQUENCE [LARGE SCALE GENOMIC DNA]</scope>
    <source>
        <strain evidence="8 9">SM1704</strain>
    </source>
</reference>
<dbReference type="OrthoDB" id="1121311at2"/>
<keyword evidence="5 6" id="KW-0472">Membrane</keyword>
<dbReference type="RefSeq" id="WP_116185326.1">
    <property type="nucleotide sequence ID" value="NZ_QTJX01000004.1"/>
</dbReference>
<feature type="transmembrane region" description="Helical" evidence="6">
    <location>
        <begin position="38"/>
        <end position="59"/>
    </location>
</feature>
<dbReference type="GO" id="GO:0005886">
    <property type="term" value="C:plasma membrane"/>
    <property type="evidence" value="ECO:0007669"/>
    <property type="project" value="UniProtKB-SubCell"/>
</dbReference>
<dbReference type="AlphaFoldDB" id="A0A371JME9"/>
<keyword evidence="3 6" id="KW-0812">Transmembrane</keyword>
<evidence type="ECO:0000256" key="5">
    <source>
        <dbReference type="ARBA" id="ARBA00023136"/>
    </source>
</evidence>
<evidence type="ECO:0000313" key="9">
    <source>
        <dbReference type="Proteomes" id="UP000261828"/>
    </source>
</evidence>
<dbReference type="PANTHER" id="PTHR40077:SF1">
    <property type="entry name" value="MEMBRANE PROTEIN"/>
    <property type="match status" value="1"/>
</dbReference>
<evidence type="ECO:0000256" key="4">
    <source>
        <dbReference type="ARBA" id="ARBA00022989"/>
    </source>
</evidence>
<dbReference type="Pfam" id="PF12823">
    <property type="entry name" value="DUF3817"/>
    <property type="match status" value="1"/>
</dbReference>
<dbReference type="Proteomes" id="UP000261828">
    <property type="component" value="Unassembled WGS sequence"/>
</dbReference>
<evidence type="ECO:0000256" key="3">
    <source>
        <dbReference type="ARBA" id="ARBA00022692"/>
    </source>
</evidence>
<comment type="subcellular location">
    <subcellularLocation>
        <location evidence="1">Cell membrane</location>
        <topology evidence="1">Multi-pass membrane protein</topology>
    </subcellularLocation>
</comment>
<name>A0A371JME9_9FLAO</name>
<feature type="transmembrane region" description="Helical" evidence="6">
    <location>
        <begin position="7"/>
        <end position="26"/>
    </location>
</feature>